<keyword evidence="3" id="KW-1185">Reference proteome</keyword>
<proteinExistence type="predicted"/>
<comment type="caution">
    <text evidence="2">The sequence shown here is derived from an EMBL/GenBank/DDBJ whole genome shotgun (WGS) entry which is preliminary data.</text>
</comment>
<feature type="domain" description="Aminoglycoside phosphotransferase" evidence="1">
    <location>
        <begin position="42"/>
        <end position="295"/>
    </location>
</feature>
<dbReference type="SUPFAM" id="SSF56112">
    <property type="entry name" value="Protein kinase-like (PK-like)"/>
    <property type="match status" value="1"/>
</dbReference>
<protein>
    <submittedName>
        <fullName evidence="2">Spectinomycin phosphotransferase</fullName>
    </submittedName>
</protein>
<dbReference type="Pfam" id="PF01636">
    <property type="entry name" value="APH"/>
    <property type="match status" value="1"/>
</dbReference>
<evidence type="ECO:0000313" key="3">
    <source>
        <dbReference type="Proteomes" id="UP000614047"/>
    </source>
</evidence>
<gene>
    <name evidence="2" type="ORF">IW256_007459</name>
</gene>
<dbReference type="InterPro" id="IPR011009">
    <property type="entry name" value="Kinase-like_dom_sf"/>
</dbReference>
<dbReference type="Gene3D" id="1.10.510.10">
    <property type="entry name" value="Transferase(Phosphotransferase) domain 1"/>
    <property type="match status" value="1"/>
</dbReference>
<dbReference type="RefSeq" id="WP_197015419.1">
    <property type="nucleotide sequence ID" value="NZ_BAABES010000015.1"/>
</dbReference>
<evidence type="ECO:0000313" key="2">
    <source>
        <dbReference type="EMBL" id="MBG6093346.1"/>
    </source>
</evidence>
<dbReference type="EMBL" id="JADOUA010000001">
    <property type="protein sequence ID" value="MBG6093346.1"/>
    <property type="molecule type" value="Genomic_DNA"/>
</dbReference>
<dbReference type="Proteomes" id="UP000614047">
    <property type="component" value="Unassembled WGS sequence"/>
</dbReference>
<sequence>MEDRPDGLDEERLPEILRAFGIDAEETDYARVGFGDYHWTVTGADGRRWFATVSDLENKEHCGSGARAALAGLRRAMETAAVLRERDGLDFVVAPVRSENGETVLPLDGRYALSVFPYVAGTPGAFGQEQTAEERAQVLGLLAELHGRTPPGATPEIPLDPPGRGRLEQELAGGAGEWRGGPYSEPARELLGGNTAALRARLRDFDRLAGQVRRSGAAPVVTHGEPHPGNLLRVDGGYLLVDWDTVGLAYPERDLAGVCADTAAFAPYTEATGRTPDPAALTLYHLRWDLAEVAEYIGWFQAPHTRTADTETAWRGFTETVEALVRGAV</sequence>
<accession>A0A931DT09</accession>
<dbReference type="Gene3D" id="3.30.200.20">
    <property type="entry name" value="Phosphorylase Kinase, domain 1"/>
    <property type="match status" value="1"/>
</dbReference>
<reference evidence="2" key="1">
    <citation type="submission" date="2020-11" db="EMBL/GenBank/DDBJ databases">
        <title>Sequencing the genomes of 1000 actinobacteria strains.</title>
        <authorList>
            <person name="Klenk H.-P."/>
        </authorList>
    </citation>
    <scope>NUCLEOTIDE SEQUENCE</scope>
    <source>
        <strain evidence="2">DSM 43175</strain>
    </source>
</reference>
<name>A0A931DT09_9ACTN</name>
<dbReference type="InterPro" id="IPR002575">
    <property type="entry name" value="Aminoglycoside_PTrfase"/>
</dbReference>
<organism evidence="2 3">
    <name type="scientific">Actinomadura viridis</name>
    <dbReference type="NCBI Taxonomy" id="58110"/>
    <lineage>
        <taxon>Bacteria</taxon>
        <taxon>Bacillati</taxon>
        <taxon>Actinomycetota</taxon>
        <taxon>Actinomycetes</taxon>
        <taxon>Streptosporangiales</taxon>
        <taxon>Thermomonosporaceae</taxon>
        <taxon>Actinomadura</taxon>
    </lineage>
</organism>
<dbReference type="AlphaFoldDB" id="A0A931DT09"/>
<evidence type="ECO:0000259" key="1">
    <source>
        <dbReference type="Pfam" id="PF01636"/>
    </source>
</evidence>